<keyword evidence="7 10" id="KW-0342">GTP-binding</keyword>
<organism evidence="12 13">
    <name type="scientific">Microthlaspi erraticum</name>
    <dbReference type="NCBI Taxonomy" id="1685480"/>
    <lineage>
        <taxon>Eukaryota</taxon>
        <taxon>Viridiplantae</taxon>
        <taxon>Streptophyta</taxon>
        <taxon>Embryophyta</taxon>
        <taxon>Tracheophyta</taxon>
        <taxon>Spermatophyta</taxon>
        <taxon>Magnoliopsida</taxon>
        <taxon>eudicotyledons</taxon>
        <taxon>Gunneridae</taxon>
        <taxon>Pentapetalae</taxon>
        <taxon>rosids</taxon>
        <taxon>malvids</taxon>
        <taxon>Brassicales</taxon>
        <taxon>Brassicaceae</taxon>
        <taxon>Coluteocarpeae</taxon>
        <taxon>Microthlaspi</taxon>
    </lineage>
</organism>
<evidence type="ECO:0000256" key="10">
    <source>
        <dbReference type="PIRSR" id="PIRSR036958-3"/>
    </source>
</evidence>
<dbReference type="InterPro" id="IPR012340">
    <property type="entry name" value="NA-bd_OB-fold"/>
</dbReference>
<evidence type="ECO:0000313" key="12">
    <source>
        <dbReference type="EMBL" id="CAA7025965.1"/>
    </source>
</evidence>
<keyword evidence="5 10" id="KW-0547">Nucleotide-binding</keyword>
<dbReference type="SUPFAM" id="SSF52799">
    <property type="entry name" value="(Phosphotyrosine protein) phosphatases II"/>
    <property type="match status" value="1"/>
</dbReference>
<evidence type="ECO:0000256" key="4">
    <source>
        <dbReference type="ARBA" id="ARBA00022695"/>
    </source>
</evidence>
<dbReference type="AlphaFoldDB" id="A0A6D2ICJ6"/>
<dbReference type="GO" id="GO:0005524">
    <property type="term" value="F:ATP binding"/>
    <property type="evidence" value="ECO:0007669"/>
    <property type="project" value="InterPro"/>
</dbReference>
<feature type="domain" description="Tyrosine specific protein phosphatases" evidence="11">
    <location>
        <begin position="134"/>
        <end position="203"/>
    </location>
</feature>
<gene>
    <name evidence="12" type="ORF">MERR_LOCUS13200</name>
</gene>
<evidence type="ECO:0000256" key="2">
    <source>
        <dbReference type="ARBA" id="ARBA00022664"/>
    </source>
</evidence>
<dbReference type="Gene3D" id="2.40.50.140">
    <property type="entry name" value="Nucleic acid-binding proteins"/>
    <property type="match status" value="1"/>
</dbReference>
<evidence type="ECO:0000256" key="5">
    <source>
        <dbReference type="ARBA" id="ARBA00022741"/>
    </source>
</evidence>
<feature type="binding site" evidence="10">
    <location>
        <begin position="361"/>
        <end position="363"/>
    </location>
    <ligand>
        <name>GTP</name>
        <dbReference type="ChEBI" id="CHEBI:37565"/>
    </ligand>
</feature>
<dbReference type="InterPro" id="IPR013846">
    <property type="entry name" value="mRNA_cap_enzyme_C"/>
</dbReference>
<evidence type="ECO:0000256" key="3">
    <source>
        <dbReference type="ARBA" id="ARBA00022679"/>
    </source>
</evidence>
<evidence type="ECO:0000256" key="1">
    <source>
        <dbReference type="ARBA" id="ARBA00012475"/>
    </source>
</evidence>
<feature type="binding site" evidence="10">
    <location>
        <begin position="484"/>
        <end position="486"/>
    </location>
    <ligand>
        <name>GTP</name>
        <dbReference type="ChEBI" id="CHEBI:37565"/>
    </ligand>
</feature>
<dbReference type="CDD" id="cd07895">
    <property type="entry name" value="Adenylation_mRNA_capping"/>
    <property type="match status" value="1"/>
</dbReference>
<evidence type="ECO:0000256" key="7">
    <source>
        <dbReference type="ARBA" id="ARBA00023134"/>
    </source>
</evidence>
<feature type="binding site" evidence="10">
    <location>
        <position position="335"/>
    </location>
    <ligand>
        <name>GTP</name>
        <dbReference type="ChEBI" id="CHEBI:37565"/>
    </ligand>
</feature>
<dbReference type="PANTHER" id="PTHR10367">
    <property type="entry name" value="MRNA-CAPPING ENZYME"/>
    <property type="match status" value="1"/>
</dbReference>
<dbReference type="EMBL" id="CACVBM020001047">
    <property type="protein sequence ID" value="CAA7025965.1"/>
    <property type="molecule type" value="Genomic_DNA"/>
</dbReference>
<dbReference type="OrthoDB" id="200924at2759"/>
<keyword evidence="4" id="KW-0548">Nucleotidyltransferase</keyword>
<dbReference type="SUPFAM" id="SSF56091">
    <property type="entry name" value="DNA ligase/mRNA capping enzyme, catalytic domain"/>
    <property type="match status" value="1"/>
</dbReference>
<evidence type="ECO:0000259" key="11">
    <source>
        <dbReference type="PROSITE" id="PS50056"/>
    </source>
</evidence>
<dbReference type="InterPro" id="IPR051029">
    <property type="entry name" value="mRNA_Capping_Enz/RNA_Phosphat"/>
</dbReference>
<feature type="active site" description="N6-GMP-lysine intermediate" evidence="9">
    <location>
        <position position="315"/>
    </location>
</feature>
<dbReference type="GO" id="GO:0140818">
    <property type="term" value="F:mRNA 5'-triphosphate monophosphatase activity"/>
    <property type="evidence" value="ECO:0007669"/>
    <property type="project" value="InterPro"/>
</dbReference>
<evidence type="ECO:0000256" key="9">
    <source>
        <dbReference type="PIRSR" id="PIRSR036958-2"/>
    </source>
</evidence>
<dbReference type="InterPro" id="IPR029021">
    <property type="entry name" value="Prot-tyrosine_phosphatase-like"/>
</dbReference>
<keyword evidence="3" id="KW-0808">Transferase</keyword>
<accession>A0A6D2ICJ6</accession>
<protein>
    <recommendedName>
        <fullName evidence="1">mRNA guanylyltransferase</fullName>
        <ecNumber evidence="1">2.7.7.50</ecNumber>
    </recommendedName>
</protein>
<reference evidence="12" key="1">
    <citation type="submission" date="2020-01" db="EMBL/GenBank/DDBJ databases">
        <authorList>
            <person name="Mishra B."/>
        </authorList>
    </citation>
    <scope>NUCLEOTIDE SEQUENCE [LARGE SCALE GENOMIC DNA]</scope>
</reference>
<dbReference type="InterPro" id="IPR016130">
    <property type="entry name" value="Tyr_Pase_AS"/>
</dbReference>
<dbReference type="InterPro" id="IPR000340">
    <property type="entry name" value="Dual-sp_phosphatase_cat-dom"/>
</dbReference>
<evidence type="ECO:0000256" key="6">
    <source>
        <dbReference type="ARBA" id="ARBA00023042"/>
    </source>
</evidence>
<dbReference type="GO" id="GO:0004484">
    <property type="term" value="F:mRNA guanylyltransferase activity"/>
    <property type="evidence" value="ECO:0007669"/>
    <property type="project" value="UniProtKB-EC"/>
</dbReference>
<dbReference type="PIRSF" id="PIRSF036958">
    <property type="entry name" value="mRNA_capping_HCE"/>
    <property type="match status" value="1"/>
</dbReference>
<feature type="active site" description="Phosphocysteine intermediate" evidence="8">
    <location>
        <position position="157"/>
    </location>
</feature>
<dbReference type="PROSITE" id="PS00383">
    <property type="entry name" value="TYR_PHOSPHATASE_1"/>
    <property type="match status" value="1"/>
</dbReference>
<dbReference type="GO" id="GO:0005525">
    <property type="term" value="F:GTP binding"/>
    <property type="evidence" value="ECO:0007669"/>
    <property type="project" value="UniProtKB-KW"/>
</dbReference>
<dbReference type="Gene3D" id="3.30.470.30">
    <property type="entry name" value="DNA ligase/mRNA capping enzyme"/>
    <property type="match status" value="1"/>
</dbReference>
<comment type="caution">
    <text evidence="12">The sequence shown here is derived from an EMBL/GenBank/DDBJ whole genome shotgun (WGS) entry which is preliminary data.</text>
</comment>
<dbReference type="InterPro" id="IPR017074">
    <property type="entry name" value="mRNA_cap_enz_bifunc"/>
</dbReference>
<evidence type="ECO:0000256" key="8">
    <source>
        <dbReference type="PIRSR" id="PIRSR036958-1"/>
    </source>
</evidence>
<proteinExistence type="predicted"/>
<feature type="binding site" evidence="10">
    <location>
        <begin position="556"/>
        <end position="561"/>
    </location>
    <ligand>
        <name>GTP</name>
        <dbReference type="ChEBI" id="CHEBI:37565"/>
    </ligand>
</feature>
<dbReference type="Gene3D" id="3.90.190.10">
    <property type="entry name" value="Protein tyrosine phosphatase superfamily"/>
    <property type="match status" value="1"/>
</dbReference>
<dbReference type="GO" id="GO:0006370">
    <property type="term" value="P:7-methylguanosine mRNA capping"/>
    <property type="evidence" value="ECO:0007669"/>
    <property type="project" value="UniProtKB-KW"/>
</dbReference>
<keyword evidence="6" id="KW-0506">mRNA capping</keyword>
<feature type="binding site" evidence="10">
    <location>
        <position position="320"/>
    </location>
    <ligand>
        <name>GTP</name>
        <dbReference type="ChEBI" id="CHEBI:37565"/>
    </ligand>
</feature>
<keyword evidence="2" id="KW-0507">mRNA processing</keyword>
<keyword evidence="13" id="KW-1185">Reference proteome</keyword>
<evidence type="ECO:0000313" key="13">
    <source>
        <dbReference type="Proteomes" id="UP000467841"/>
    </source>
</evidence>
<sequence>MIAANYSEIGGGSCSFPRKRHLDDRTEFPEEKRQRTTDYHYPQGWLYCPSFGHEIGFIIPSKVPLSESYNSDLPPDKRYALKQWITNGRIGLVIDLTNTTRYYDPNTELRQKRIGYVKIRCSGHDSVPDNVSVNTFVDKVHQFERENFSKKYVLVHCTHGHNRTGFMIVHYLMRSRPMMSVTQALKMFSDARPPGIYKPDYIDALYGFYNEIKPKSVICPKTPEWKMSENEPPRCFPSVQENNQEEEEKVEKKMTNDDVLGDEIPYRQQLSYQKFCYEMMKINGGKMYFPGSHPVSLDREQFQLLRQKYYYATWKADGTRYMMLLTREGCYLMDRMFRFRKVQMRFPCSDLQRLHDYTLLDGEMVVDTFLDGEKRQKQVRRYLVYDLVVINGRSVVERPFSETWNIIDREVIKPRNDEKKMKSHWYRYEMEPFGVRIKAFCLLSALENKIFKELIPSLTHEADGVIFQGWDEPYVYRANRYLLKWKYPDMNSVDFLFEMGKDGRDMLFLNDNGRMTLMEGYSVEFRGDGWNKPESYCGKILECSWDREKEVWVAMRIRVDKDGPNGLVQGLRVIKSIMDNITEEVLVDEIKKIIRLPMYVERIQMDIQAAERRRHGNR</sequence>
<dbReference type="Pfam" id="PF03919">
    <property type="entry name" value="mRNA_cap_C"/>
    <property type="match status" value="1"/>
</dbReference>
<dbReference type="PROSITE" id="PS50056">
    <property type="entry name" value="TYR_PHOSPHATASE_2"/>
    <property type="match status" value="1"/>
</dbReference>
<dbReference type="CDD" id="cd14502">
    <property type="entry name" value="RNA_5'-triphosphatase"/>
    <property type="match status" value="1"/>
</dbReference>
<dbReference type="EC" id="2.7.7.50" evidence="1"/>
<dbReference type="Pfam" id="PF00782">
    <property type="entry name" value="DSPc"/>
    <property type="match status" value="1"/>
</dbReference>
<dbReference type="SUPFAM" id="SSF50249">
    <property type="entry name" value="Nucleic acid-binding proteins"/>
    <property type="match status" value="1"/>
</dbReference>
<dbReference type="PANTHER" id="PTHR10367:SF15">
    <property type="entry name" value="MRNA GUANYLYLTRANSFERASE"/>
    <property type="match status" value="1"/>
</dbReference>
<dbReference type="Proteomes" id="UP000467841">
    <property type="component" value="Unassembled WGS sequence"/>
</dbReference>
<dbReference type="InterPro" id="IPR001339">
    <property type="entry name" value="mRNA_cap_enzyme_adenylation"/>
</dbReference>
<dbReference type="Pfam" id="PF01331">
    <property type="entry name" value="mRNA_cap_enzyme"/>
    <property type="match status" value="1"/>
</dbReference>
<name>A0A6D2ICJ6_9BRAS</name>
<dbReference type="InterPro" id="IPR000387">
    <property type="entry name" value="Tyr_Pase_dom"/>
</dbReference>